<name>A0A917S4A2_9BACL</name>
<dbReference type="EMBL" id="BMOK01000005">
    <property type="protein sequence ID" value="GGL52499.1"/>
    <property type="molecule type" value="Genomic_DNA"/>
</dbReference>
<feature type="domain" description="HTH lysR-type" evidence="5">
    <location>
        <begin position="1"/>
        <end position="58"/>
    </location>
</feature>
<keyword evidence="4" id="KW-0804">Transcription</keyword>
<dbReference type="Pfam" id="PF00126">
    <property type="entry name" value="HTH_1"/>
    <property type="match status" value="1"/>
</dbReference>
<dbReference type="SUPFAM" id="SSF46785">
    <property type="entry name" value="Winged helix' DNA-binding domain"/>
    <property type="match status" value="1"/>
</dbReference>
<dbReference type="PANTHER" id="PTHR30126:SF40">
    <property type="entry name" value="HTH-TYPE TRANSCRIPTIONAL REGULATOR GLTR"/>
    <property type="match status" value="1"/>
</dbReference>
<dbReference type="InterPro" id="IPR005119">
    <property type="entry name" value="LysR_subst-bd"/>
</dbReference>
<dbReference type="PROSITE" id="PS50931">
    <property type="entry name" value="HTH_LYSR"/>
    <property type="match status" value="1"/>
</dbReference>
<keyword evidence="3" id="KW-0238">DNA-binding</keyword>
<dbReference type="InterPro" id="IPR036388">
    <property type="entry name" value="WH-like_DNA-bd_sf"/>
</dbReference>
<gene>
    <name evidence="6" type="primary">ilvY</name>
    <name evidence="6" type="ORF">GCM10007968_15700</name>
</gene>
<reference evidence="6" key="1">
    <citation type="journal article" date="2014" name="Int. J. Syst. Evol. Microbiol.">
        <title>Complete genome sequence of Corynebacterium casei LMG S-19264T (=DSM 44701T), isolated from a smear-ripened cheese.</title>
        <authorList>
            <consortium name="US DOE Joint Genome Institute (JGI-PGF)"/>
            <person name="Walter F."/>
            <person name="Albersmeier A."/>
            <person name="Kalinowski J."/>
            <person name="Ruckert C."/>
        </authorList>
    </citation>
    <scope>NUCLEOTIDE SEQUENCE</scope>
    <source>
        <strain evidence="6">JCM 15325</strain>
    </source>
</reference>
<reference evidence="6" key="2">
    <citation type="submission" date="2020-09" db="EMBL/GenBank/DDBJ databases">
        <authorList>
            <person name="Sun Q."/>
            <person name="Ohkuma M."/>
        </authorList>
    </citation>
    <scope>NUCLEOTIDE SEQUENCE</scope>
    <source>
        <strain evidence="6">JCM 15325</strain>
    </source>
</reference>
<dbReference type="RefSeq" id="WP_188802542.1">
    <property type="nucleotide sequence ID" value="NZ_BMOK01000005.1"/>
</dbReference>
<keyword evidence="2" id="KW-0805">Transcription regulation</keyword>
<evidence type="ECO:0000256" key="1">
    <source>
        <dbReference type="ARBA" id="ARBA00009437"/>
    </source>
</evidence>
<dbReference type="Gene3D" id="3.40.190.290">
    <property type="match status" value="1"/>
</dbReference>
<evidence type="ECO:0000313" key="6">
    <source>
        <dbReference type="EMBL" id="GGL52499.1"/>
    </source>
</evidence>
<comment type="similarity">
    <text evidence="1">Belongs to the LysR transcriptional regulatory family.</text>
</comment>
<dbReference type="Proteomes" id="UP000654670">
    <property type="component" value="Unassembled WGS sequence"/>
</dbReference>
<comment type="caution">
    <text evidence="6">The sequence shown here is derived from an EMBL/GenBank/DDBJ whole genome shotgun (WGS) entry which is preliminary data.</text>
</comment>
<evidence type="ECO:0000259" key="5">
    <source>
        <dbReference type="PROSITE" id="PS50931"/>
    </source>
</evidence>
<dbReference type="InterPro" id="IPR036390">
    <property type="entry name" value="WH_DNA-bd_sf"/>
</dbReference>
<dbReference type="Pfam" id="PF03466">
    <property type="entry name" value="LysR_substrate"/>
    <property type="match status" value="1"/>
</dbReference>
<dbReference type="CDD" id="cd05466">
    <property type="entry name" value="PBP2_LTTR_substrate"/>
    <property type="match status" value="1"/>
</dbReference>
<dbReference type="Gene3D" id="1.10.10.10">
    <property type="entry name" value="Winged helix-like DNA-binding domain superfamily/Winged helix DNA-binding domain"/>
    <property type="match status" value="1"/>
</dbReference>
<dbReference type="SUPFAM" id="SSF53850">
    <property type="entry name" value="Periplasmic binding protein-like II"/>
    <property type="match status" value="1"/>
</dbReference>
<evidence type="ECO:0000313" key="7">
    <source>
        <dbReference type="Proteomes" id="UP000654670"/>
    </source>
</evidence>
<evidence type="ECO:0000256" key="2">
    <source>
        <dbReference type="ARBA" id="ARBA00023015"/>
    </source>
</evidence>
<keyword evidence="7" id="KW-1185">Reference proteome</keyword>
<dbReference type="GO" id="GO:0000976">
    <property type="term" value="F:transcription cis-regulatory region binding"/>
    <property type="evidence" value="ECO:0007669"/>
    <property type="project" value="TreeGrafter"/>
</dbReference>
<dbReference type="AlphaFoldDB" id="A0A917S4A2"/>
<evidence type="ECO:0000256" key="3">
    <source>
        <dbReference type="ARBA" id="ARBA00023125"/>
    </source>
</evidence>
<accession>A0A917S4A2</accession>
<protein>
    <submittedName>
        <fullName evidence="6">LysR family transcriptional regulator</fullName>
    </submittedName>
</protein>
<dbReference type="PANTHER" id="PTHR30126">
    <property type="entry name" value="HTH-TYPE TRANSCRIPTIONAL REGULATOR"/>
    <property type="match status" value="1"/>
</dbReference>
<dbReference type="PRINTS" id="PR00039">
    <property type="entry name" value="HTHLYSR"/>
</dbReference>
<dbReference type="GO" id="GO:0003700">
    <property type="term" value="F:DNA-binding transcription factor activity"/>
    <property type="evidence" value="ECO:0007669"/>
    <property type="project" value="InterPro"/>
</dbReference>
<sequence length="298" mass="33723">MELRNLKTFQTAAEYLNFTKAAKILNFSQPTVTSQIRALEIEIKNPLFFRIGKQTYLTSQGEVMKRYVDQIFATLDEMNRELSKESRPASRLVIAASETFCTHYFPPIIRKFLHECPEVGIRLVSCYSKDVIAGIDSNDFDIGIISGTYRKSGITNIVIADHEDLVLIASKALHEKYPVSDILDKYPFIKYEIDGPFEQQMRHYIQEAGINSKKVIESSSLEAVKSAVMSDIGIGLISRNLVKKELAEKQLVEISLNKQPVQIKTSLIIAASKLSDNSTMRLISIIERDWNAIHDMAD</sequence>
<organism evidence="6 7">
    <name type="scientific">Sporolactobacillus putidus</name>
    <dbReference type="NCBI Taxonomy" id="492735"/>
    <lineage>
        <taxon>Bacteria</taxon>
        <taxon>Bacillati</taxon>
        <taxon>Bacillota</taxon>
        <taxon>Bacilli</taxon>
        <taxon>Bacillales</taxon>
        <taxon>Sporolactobacillaceae</taxon>
        <taxon>Sporolactobacillus</taxon>
    </lineage>
</organism>
<dbReference type="InterPro" id="IPR000847">
    <property type="entry name" value="LysR_HTH_N"/>
</dbReference>
<evidence type="ECO:0000256" key="4">
    <source>
        <dbReference type="ARBA" id="ARBA00023163"/>
    </source>
</evidence>
<proteinExistence type="inferred from homology"/>